<protein>
    <submittedName>
        <fullName evidence="2">Uncharacterized protein</fullName>
    </submittedName>
</protein>
<evidence type="ECO:0000313" key="3">
    <source>
        <dbReference type="Proteomes" id="UP000198775"/>
    </source>
</evidence>
<keyword evidence="3" id="KW-1185">Reference proteome</keyword>
<dbReference type="AlphaFoldDB" id="A0A1H8U8L2"/>
<accession>A0A1H8U8L2</accession>
<name>A0A1H8U8L2_9EURY</name>
<dbReference type="Proteomes" id="UP000198775">
    <property type="component" value="Unassembled WGS sequence"/>
</dbReference>
<feature type="compositionally biased region" description="Polar residues" evidence="1">
    <location>
        <begin position="389"/>
        <end position="404"/>
    </location>
</feature>
<feature type="compositionally biased region" description="Basic and acidic residues" evidence="1">
    <location>
        <begin position="42"/>
        <end position="52"/>
    </location>
</feature>
<reference evidence="3" key="1">
    <citation type="submission" date="2016-10" db="EMBL/GenBank/DDBJ databases">
        <authorList>
            <person name="Varghese N."/>
            <person name="Submissions S."/>
        </authorList>
    </citation>
    <scope>NUCLEOTIDE SEQUENCE [LARGE SCALE GENOMIC DNA]</scope>
    <source>
        <strain evidence="3">IBRC-M 10043</strain>
    </source>
</reference>
<feature type="compositionally biased region" description="Polar residues" evidence="1">
    <location>
        <begin position="57"/>
        <end position="69"/>
    </location>
</feature>
<organism evidence="2 3">
    <name type="scientific">Halorientalis persicus</name>
    <dbReference type="NCBI Taxonomy" id="1367881"/>
    <lineage>
        <taxon>Archaea</taxon>
        <taxon>Methanobacteriati</taxon>
        <taxon>Methanobacteriota</taxon>
        <taxon>Stenosarchaea group</taxon>
        <taxon>Halobacteria</taxon>
        <taxon>Halobacteriales</taxon>
        <taxon>Haloarculaceae</taxon>
        <taxon>Halorientalis</taxon>
    </lineage>
</organism>
<feature type="compositionally biased region" description="Basic and acidic residues" evidence="1">
    <location>
        <begin position="368"/>
        <end position="377"/>
    </location>
</feature>
<feature type="region of interest" description="Disordered" evidence="1">
    <location>
        <begin position="326"/>
        <end position="404"/>
    </location>
</feature>
<dbReference type="EMBL" id="FOCX01000026">
    <property type="protein sequence ID" value="SEO99184.1"/>
    <property type="molecule type" value="Genomic_DNA"/>
</dbReference>
<evidence type="ECO:0000256" key="1">
    <source>
        <dbReference type="SAM" id="MobiDB-lite"/>
    </source>
</evidence>
<sequence length="404" mass="44469">MANITRIRANSDEHLSNLNLNILVTDMPRRDPPSDGTPSNRSSREHSSRAPDADQSAGETASQASPDGQTCPQCWRNLGPLTEQCPYCKADVSSADFPADKIPTGNTTTWTFDRIIFVAVPAPSSPVALAKAKGVFRQRDGFEGSIRDHELKSFRLVDEFDKVPVTKMADDWDQVPAYTPATDPEGQTVLDRFADTPWTHISLDGGRRPPLYDEHGTAILSSEDFEAFRDTVTGESDYYLVSALAYIPETHSERDGDIREFECRECGSVQPHDCDGTVGVPPALRDYNRNGDPVANARNTPKSTVPDRVIGPFVWRCLECRTPRTGPKCESVLESPDPEPADVDAPPESETETSTPSLTAEMLPKPARGPDAEHEYYMEQLQERGVLPSPQSATQTPAQDTHDE</sequence>
<feature type="compositionally biased region" description="Acidic residues" evidence="1">
    <location>
        <begin position="336"/>
        <end position="351"/>
    </location>
</feature>
<evidence type="ECO:0000313" key="2">
    <source>
        <dbReference type="EMBL" id="SEO99184.1"/>
    </source>
</evidence>
<gene>
    <name evidence="2" type="ORF">SAMN05216388_102611</name>
</gene>
<proteinExistence type="predicted"/>
<feature type="region of interest" description="Disordered" evidence="1">
    <location>
        <begin position="23"/>
        <end position="69"/>
    </location>
</feature>